<dbReference type="PROSITE" id="PS50110">
    <property type="entry name" value="RESPONSE_REGULATORY"/>
    <property type="match status" value="1"/>
</dbReference>
<gene>
    <name evidence="7" type="ORF">ACFSJC_06905</name>
</gene>
<dbReference type="InterPro" id="IPR011006">
    <property type="entry name" value="CheY-like_superfamily"/>
</dbReference>
<dbReference type="InterPro" id="IPR043128">
    <property type="entry name" value="Rev_trsase/Diguanyl_cyclase"/>
</dbReference>
<protein>
    <recommendedName>
        <fullName evidence="1">diguanylate cyclase</fullName>
        <ecNumber evidence="1">2.7.7.65</ecNumber>
    </recommendedName>
</protein>
<dbReference type="NCBIfam" id="TIGR00254">
    <property type="entry name" value="GGDEF"/>
    <property type="match status" value="1"/>
</dbReference>
<dbReference type="SUPFAM" id="SSF55073">
    <property type="entry name" value="Nucleotide cyclase"/>
    <property type="match status" value="1"/>
</dbReference>
<keyword evidence="3" id="KW-0597">Phosphoprotein</keyword>
<organism evidence="7 8">
    <name type="scientific">Thiorhodococcus fuscus</name>
    <dbReference type="NCBI Taxonomy" id="527200"/>
    <lineage>
        <taxon>Bacteria</taxon>
        <taxon>Pseudomonadati</taxon>
        <taxon>Pseudomonadota</taxon>
        <taxon>Gammaproteobacteria</taxon>
        <taxon>Chromatiales</taxon>
        <taxon>Chromatiaceae</taxon>
        <taxon>Thiorhodococcus</taxon>
    </lineage>
</organism>
<evidence type="ECO:0000259" key="6">
    <source>
        <dbReference type="PROSITE" id="PS50887"/>
    </source>
</evidence>
<dbReference type="GO" id="GO:0052621">
    <property type="term" value="F:diguanylate cyclase activity"/>
    <property type="evidence" value="ECO:0007669"/>
    <property type="project" value="UniProtKB-EC"/>
</dbReference>
<dbReference type="InterPro" id="IPR001789">
    <property type="entry name" value="Sig_transdc_resp-reg_receiver"/>
</dbReference>
<dbReference type="PANTHER" id="PTHR45138">
    <property type="entry name" value="REGULATORY COMPONENTS OF SENSORY TRANSDUCTION SYSTEM"/>
    <property type="match status" value="1"/>
</dbReference>
<reference evidence="8" key="1">
    <citation type="journal article" date="2019" name="Int. J. Syst. Evol. Microbiol.">
        <title>The Global Catalogue of Microorganisms (GCM) 10K type strain sequencing project: providing services to taxonomists for standard genome sequencing and annotation.</title>
        <authorList>
            <consortium name="The Broad Institute Genomics Platform"/>
            <consortium name="The Broad Institute Genome Sequencing Center for Infectious Disease"/>
            <person name="Wu L."/>
            <person name="Ma J."/>
        </authorList>
    </citation>
    <scope>NUCLEOTIDE SEQUENCE [LARGE SCALE GENOMIC DNA]</scope>
    <source>
        <strain evidence="8">KACC 12597</strain>
    </source>
</reference>
<dbReference type="Pfam" id="PF00072">
    <property type="entry name" value="Response_reg"/>
    <property type="match status" value="1"/>
</dbReference>
<dbReference type="InterPro" id="IPR050469">
    <property type="entry name" value="Diguanylate_Cyclase"/>
</dbReference>
<dbReference type="EMBL" id="JBHUHX010000015">
    <property type="protein sequence ID" value="MFD2111564.1"/>
    <property type="molecule type" value="Genomic_DNA"/>
</dbReference>
<comment type="catalytic activity">
    <reaction evidence="2">
        <text>2 GTP = 3',3'-c-di-GMP + 2 diphosphate</text>
        <dbReference type="Rhea" id="RHEA:24898"/>
        <dbReference type="ChEBI" id="CHEBI:33019"/>
        <dbReference type="ChEBI" id="CHEBI:37565"/>
        <dbReference type="ChEBI" id="CHEBI:58805"/>
        <dbReference type="EC" id="2.7.7.65"/>
    </reaction>
</comment>
<dbReference type="Gene3D" id="3.30.70.270">
    <property type="match status" value="1"/>
</dbReference>
<evidence type="ECO:0000313" key="8">
    <source>
        <dbReference type="Proteomes" id="UP001597337"/>
    </source>
</evidence>
<keyword evidence="4" id="KW-0175">Coiled coil</keyword>
<dbReference type="Proteomes" id="UP001597337">
    <property type="component" value="Unassembled WGS sequence"/>
</dbReference>
<dbReference type="Pfam" id="PF00990">
    <property type="entry name" value="GGDEF"/>
    <property type="match status" value="1"/>
</dbReference>
<dbReference type="InterPro" id="IPR000160">
    <property type="entry name" value="GGDEF_dom"/>
</dbReference>
<feature type="domain" description="GGDEF" evidence="6">
    <location>
        <begin position="198"/>
        <end position="335"/>
    </location>
</feature>
<dbReference type="SMART" id="SM00448">
    <property type="entry name" value="REC"/>
    <property type="match status" value="1"/>
</dbReference>
<accession>A0ABW4Y6B9</accession>
<evidence type="ECO:0000256" key="2">
    <source>
        <dbReference type="ARBA" id="ARBA00034247"/>
    </source>
</evidence>
<evidence type="ECO:0000313" key="7">
    <source>
        <dbReference type="EMBL" id="MFD2111564.1"/>
    </source>
</evidence>
<keyword evidence="7" id="KW-0548">Nucleotidyltransferase</keyword>
<evidence type="ECO:0000256" key="3">
    <source>
        <dbReference type="PROSITE-ProRule" id="PRU00169"/>
    </source>
</evidence>
<comment type="caution">
    <text evidence="7">The sequence shown here is derived from an EMBL/GenBank/DDBJ whole genome shotgun (WGS) entry which is preliminary data.</text>
</comment>
<feature type="domain" description="Response regulatory" evidence="5">
    <location>
        <begin position="2"/>
        <end position="127"/>
    </location>
</feature>
<dbReference type="SMART" id="SM00267">
    <property type="entry name" value="GGDEF"/>
    <property type="match status" value="1"/>
</dbReference>
<dbReference type="RefSeq" id="WP_386025105.1">
    <property type="nucleotide sequence ID" value="NZ_JBHUHX010000015.1"/>
</dbReference>
<sequence>MKILIVDDSVHVHRQLQVFLAVDGYSDLVFVSSAAEAFRCLGLEGDGHPPPISVDLILMDIELDDICGIEVTRRIKGEPSFTDVPVVMVTADTSPESLSKAFEAGAVDYINKPIRKIELLARVRSLLRLRQETLTRKAWEADLVKLAAKLEHTNRELQHANETLARIAASDGLTGVANRRYFDKTLAQEWRRAQRRELDIAVLMLDIDHFKRYNDTYGHQAGDACICQVANALTSVARRAGEFVARYGGEEFAIVLPETDLLGATLVAQQALAAIAELGLPHAGQGASGQVTISIGVASRQARQNEHWESLIQAADEALYLAKRQGRNRLEVAEH</sequence>
<keyword evidence="8" id="KW-1185">Reference proteome</keyword>
<evidence type="ECO:0000256" key="1">
    <source>
        <dbReference type="ARBA" id="ARBA00012528"/>
    </source>
</evidence>
<dbReference type="InterPro" id="IPR029787">
    <property type="entry name" value="Nucleotide_cyclase"/>
</dbReference>
<keyword evidence="7" id="KW-0808">Transferase</keyword>
<dbReference type="SUPFAM" id="SSF52172">
    <property type="entry name" value="CheY-like"/>
    <property type="match status" value="1"/>
</dbReference>
<feature type="modified residue" description="4-aspartylphosphate" evidence="3">
    <location>
        <position position="60"/>
    </location>
</feature>
<dbReference type="CDD" id="cd01949">
    <property type="entry name" value="GGDEF"/>
    <property type="match status" value="1"/>
</dbReference>
<evidence type="ECO:0000259" key="5">
    <source>
        <dbReference type="PROSITE" id="PS50110"/>
    </source>
</evidence>
<dbReference type="EC" id="2.7.7.65" evidence="1"/>
<feature type="coiled-coil region" evidence="4">
    <location>
        <begin position="136"/>
        <end position="170"/>
    </location>
</feature>
<dbReference type="Gene3D" id="3.40.50.2300">
    <property type="match status" value="1"/>
</dbReference>
<dbReference type="PANTHER" id="PTHR45138:SF9">
    <property type="entry name" value="DIGUANYLATE CYCLASE DGCM-RELATED"/>
    <property type="match status" value="1"/>
</dbReference>
<name>A0ABW4Y6B9_9GAMM</name>
<evidence type="ECO:0000256" key="4">
    <source>
        <dbReference type="SAM" id="Coils"/>
    </source>
</evidence>
<proteinExistence type="predicted"/>
<dbReference type="PROSITE" id="PS50887">
    <property type="entry name" value="GGDEF"/>
    <property type="match status" value="1"/>
</dbReference>